<sequence length="139" mass="16001">MTAPDWRSSWPLVTGPPKRTQGNDLLLRELGACEEESIRAGPDCITFPANDNQYQEQLYKKIVKQNSRLELLDAARRRTKAQHDTTATPKALRTIQKIKRRLLKFTMQHILGLRSPDMRSMFLLVGQRKTDDGWALRAL</sequence>
<reference evidence="1 2" key="1">
    <citation type="submission" date="2018-11" db="EMBL/GenBank/DDBJ databases">
        <authorList>
            <consortium name="Pathogen Informatics"/>
        </authorList>
    </citation>
    <scope>NUCLEOTIDE SEQUENCE [LARGE SCALE GENOMIC DNA]</scope>
</reference>
<evidence type="ECO:0000313" key="1">
    <source>
        <dbReference type="EMBL" id="VDM76831.1"/>
    </source>
</evidence>
<keyword evidence="2" id="KW-1185">Reference proteome</keyword>
<gene>
    <name evidence="1" type="ORF">SVUK_LOCUS11829</name>
</gene>
<name>A0A3P7IV56_STRVU</name>
<dbReference type="Proteomes" id="UP000270094">
    <property type="component" value="Unassembled WGS sequence"/>
</dbReference>
<dbReference type="EMBL" id="UYYB01097825">
    <property type="protein sequence ID" value="VDM76831.1"/>
    <property type="molecule type" value="Genomic_DNA"/>
</dbReference>
<accession>A0A3P7IV56</accession>
<dbReference type="AlphaFoldDB" id="A0A3P7IV56"/>
<organism evidence="1 2">
    <name type="scientific">Strongylus vulgaris</name>
    <name type="common">Blood worm</name>
    <dbReference type="NCBI Taxonomy" id="40348"/>
    <lineage>
        <taxon>Eukaryota</taxon>
        <taxon>Metazoa</taxon>
        <taxon>Ecdysozoa</taxon>
        <taxon>Nematoda</taxon>
        <taxon>Chromadorea</taxon>
        <taxon>Rhabditida</taxon>
        <taxon>Rhabditina</taxon>
        <taxon>Rhabditomorpha</taxon>
        <taxon>Strongyloidea</taxon>
        <taxon>Strongylidae</taxon>
        <taxon>Strongylus</taxon>
    </lineage>
</organism>
<protein>
    <submittedName>
        <fullName evidence="1">Uncharacterized protein</fullName>
    </submittedName>
</protein>
<proteinExistence type="predicted"/>
<evidence type="ECO:0000313" key="2">
    <source>
        <dbReference type="Proteomes" id="UP000270094"/>
    </source>
</evidence>